<name>A0A7C4PM21_9CHLR</name>
<reference evidence="2" key="1">
    <citation type="journal article" date="2020" name="mSystems">
        <title>Genome- and Community-Level Interaction Insights into Carbon Utilization and Element Cycling Functions of Hydrothermarchaeota in Hydrothermal Sediment.</title>
        <authorList>
            <person name="Zhou Z."/>
            <person name="Liu Y."/>
            <person name="Xu W."/>
            <person name="Pan J."/>
            <person name="Luo Z.H."/>
            <person name="Li M."/>
        </authorList>
    </citation>
    <scope>NUCLEOTIDE SEQUENCE [LARGE SCALE GENOMIC DNA]</scope>
    <source>
        <strain evidence="2">SpSt-573</strain>
    </source>
</reference>
<proteinExistence type="predicted"/>
<dbReference type="InterPro" id="IPR025117">
    <property type="entry name" value="DUF4037"/>
</dbReference>
<protein>
    <submittedName>
        <fullName evidence="2">DUF4037 domain-containing protein</fullName>
    </submittedName>
</protein>
<accession>A0A7C4PM21</accession>
<feature type="domain" description="DUF4037" evidence="1">
    <location>
        <begin position="150"/>
        <end position="247"/>
    </location>
</feature>
<dbReference type="Pfam" id="PF13228">
    <property type="entry name" value="DUF4037"/>
    <property type="match status" value="1"/>
</dbReference>
<dbReference type="AlphaFoldDB" id="A0A7C4PM21"/>
<sequence>MIPSKPQPEFIPGLKLSRLYYEEAVGPLMARSFPGLPHTAALIGFGSDVIGFDDERSRDHMWGPRLVLFLPEEDFEANRAALEKVFRAELPPSFHGYPTSFSAPDAEGVRWMEERELGAVNPLIEITTLPAYFQKEIGWDTRRPIETADWLTFSEHRLLTLTSGGVWRDDLGLAAVRAQLAYYPKPLWMYLLSAQWMKIGQEEAFVGRAAEVGDEIGSRLITARLVEAVMRLCFLMERRYAPYSKWFGSAFERLEIAPLIQPHLSGALEAGDFHAREANLCRAYEICAWKLNSLDLLPPVEARVRLFYGRPFKVIYGGAIAEKIRSAITDEQIRALPPFIGSVNQLSESTDLVDSPEITARLRCLYTS</sequence>
<organism evidence="2">
    <name type="scientific">Anaerolinea thermolimosa</name>
    <dbReference type="NCBI Taxonomy" id="229919"/>
    <lineage>
        <taxon>Bacteria</taxon>
        <taxon>Bacillati</taxon>
        <taxon>Chloroflexota</taxon>
        <taxon>Anaerolineae</taxon>
        <taxon>Anaerolineales</taxon>
        <taxon>Anaerolineaceae</taxon>
        <taxon>Anaerolinea</taxon>
    </lineage>
</organism>
<dbReference type="EMBL" id="DSYK01000332">
    <property type="protein sequence ID" value="HGS21528.1"/>
    <property type="molecule type" value="Genomic_DNA"/>
</dbReference>
<gene>
    <name evidence="2" type="ORF">ENT37_06640</name>
</gene>
<evidence type="ECO:0000313" key="2">
    <source>
        <dbReference type="EMBL" id="HGS21528.1"/>
    </source>
</evidence>
<evidence type="ECO:0000259" key="1">
    <source>
        <dbReference type="Pfam" id="PF13228"/>
    </source>
</evidence>
<comment type="caution">
    <text evidence="2">The sequence shown here is derived from an EMBL/GenBank/DDBJ whole genome shotgun (WGS) entry which is preliminary data.</text>
</comment>